<protein>
    <submittedName>
        <fullName evidence="1">Uncharacterized protein</fullName>
    </submittedName>
</protein>
<comment type="caution">
    <text evidence="1">The sequence shown here is derived from an EMBL/GenBank/DDBJ whole genome shotgun (WGS) entry which is preliminary data.</text>
</comment>
<dbReference type="Proteomes" id="UP000029721">
    <property type="component" value="Unassembled WGS sequence"/>
</dbReference>
<sequence length="115" mass="12513">MPPVIGLAARAYDPEGALVLPWRDGTNVGDLTRRVSRTRTLDGGVAVTDRGHAAGDRTLTVSLEGRTISVVERVRRLLRLHGQVTVSLDDGCYTATLSEYNERRQELTVLILGTA</sequence>
<name>A0ABR4WU84_9GAMM</name>
<keyword evidence="2" id="KW-1185">Reference proteome</keyword>
<organism evidence="1 2">
    <name type="scientific">Halomonas salina</name>
    <dbReference type="NCBI Taxonomy" id="42565"/>
    <lineage>
        <taxon>Bacteria</taxon>
        <taxon>Pseudomonadati</taxon>
        <taxon>Pseudomonadota</taxon>
        <taxon>Gammaproteobacteria</taxon>
        <taxon>Oceanospirillales</taxon>
        <taxon>Halomonadaceae</taxon>
        <taxon>Halomonas</taxon>
    </lineage>
</organism>
<evidence type="ECO:0000313" key="2">
    <source>
        <dbReference type="Proteomes" id="UP000029721"/>
    </source>
</evidence>
<proteinExistence type="predicted"/>
<reference evidence="1 2" key="1">
    <citation type="submission" date="2014-06" db="EMBL/GenBank/DDBJ databases">
        <title>Draft genome sequence of an extremely salt tolerant bacteria Halomonas salina/CIFRI 1.</title>
        <authorList>
            <person name="Behera B.D."/>
            <person name="Meena D.K."/>
            <person name="Das P."/>
            <person name="Maharana J."/>
            <person name="Paria P."/>
            <person name="Sharma A.P."/>
            <person name="Shamsudheen K.V."/>
            <person name="Rijit J."/>
            <person name="Dixit V."/>
            <person name="Verma A."/>
            <person name="Scaria V."/>
            <person name="Sivasubbu S."/>
        </authorList>
    </citation>
    <scope>NUCLEOTIDE SEQUENCE [LARGE SCALE GENOMIC DNA]</scope>
    <source>
        <strain evidence="1 2">CIFRI 1</strain>
    </source>
</reference>
<evidence type="ECO:0000313" key="1">
    <source>
        <dbReference type="EMBL" id="KGE78277.1"/>
    </source>
</evidence>
<dbReference type="RefSeq" id="WP_035595504.1">
    <property type="nucleotide sequence ID" value="NZ_JOKD01000020.1"/>
</dbReference>
<dbReference type="EMBL" id="JOKD01000020">
    <property type="protein sequence ID" value="KGE78277.1"/>
    <property type="molecule type" value="Genomic_DNA"/>
</dbReference>
<accession>A0ABR4WU84</accession>
<gene>
    <name evidence="1" type="ORF">FP66_04595</name>
</gene>